<keyword evidence="7" id="KW-0443">Lipid metabolism</keyword>
<reference evidence="13" key="1">
    <citation type="journal article" date="2019" name="Beilstein J. Org. Chem.">
        <title>Nanangenines: drimane sesquiterpenoids as the dominant metabolite cohort of a novel Australian fungus, Aspergillus nanangensis.</title>
        <authorList>
            <person name="Lacey H.J."/>
            <person name="Gilchrist C.L.M."/>
            <person name="Crombie A."/>
            <person name="Kalaitzis J.A."/>
            <person name="Vuong D."/>
            <person name="Rutledge P.J."/>
            <person name="Turner P."/>
            <person name="Pitt J.I."/>
            <person name="Lacey E."/>
            <person name="Chooi Y.H."/>
            <person name="Piggott A.M."/>
        </authorList>
    </citation>
    <scope>NUCLEOTIDE SEQUENCE</scope>
    <source>
        <strain evidence="13">MST-FP2251</strain>
    </source>
</reference>
<dbReference type="PRINTS" id="PR00080">
    <property type="entry name" value="SDRFAMILY"/>
</dbReference>
<accession>A0AAD4CNS4</accession>
<sequence length="287" mass="32399">MSLKKSLDITSQWFHEALTHLPHHGVSKWDNDRELVLLTGGCSGIGRQIMEDLAKADVRIVVLDITEPKFALPYTVSFYRSDITSSDNIRSVAETIRAKHGHPTVIINNAGVSYDGTILEKSEVNIRQTFEVNVLSHFWMVREFLPNMVKENHGHIVTMASMGSFISLGEMADYCASKAGVLAFHESLTQELRLWYNAPKVCTSILHPLWVRTPMIQQLTDAGKQFKQPVLKPEAVSVAVVKQVLSQRSGQIILPGYYYPVSMVRAFPLWLQEQVRKVASLNLRNLR</sequence>
<evidence type="ECO:0000256" key="11">
    <source>
        <dbReference type="ARBA" id="ARBA00082544"/>
    </source>
</evidence>
<evidence type="ECO:0000256" key="2">
    <source>
        <dbReference type="ARBA" id="ARBA00006484"/>
    </source>
</evidence>
<dbReference type="CDD" id="cd05339">
    <property type="entry name" value="17beta-HSDXI-like_SDR_c"/>
    <property type="match status" value="1"/>
</dbReference>
<evidence type="ECO:0000256" key="9">
    <source>
        <dbReference type="ARBA" id="ARBA00059620"/>
    </source>
</evidence>
<reference evidence="13" key="2">
    <citation type="submission" date="2020-02" db="EMBL/GenBank/DDBJ databases">
        <authorList>
            <person name="Gilchrist C.L.M."/>
            <person name="Chooi Y.-H."/>
        </authorList>
    </citation>
    <scope>NUCLEOTIDE SEQUENCE</scope>
    <source>
        <strain evidence="13">MST-FP2251</strain>
    </source>
</reference>
<comment type="similarity">
    <text evidence="2 12">Belongs to the short-chain dehydrogenases/reductases (SDR) family.</text>
</comment>
<keyword evidence="8" id="KW-0472">Membrane</keyword>
<evidence type="ECO:0000256" key="10">
    <source>
        <dbReference type="ARBA" id="ARBA00068717"/>
    </source>
</evidence>
<dbReference type="Proteomes" id="UP001194746">
    <property type="component" value="Unassembled WGS sequence"/>
</dbReference>
<dbReference type="PRINTS" id="PR00081">
    <property type="entry name" value="GDHRDH"/>
</dbReference>
<name>A0AAD4CNS4_ASPNN</name>
<dbReference type="PANTHER" id="PTHR24322">
    <property type="entry name" value="PKSB"/>
    <property type="match status" value="1"/>
</dbReference>
<gene>
    <name evidence="13" type="ORF">FE257_008116</name>
</gene>
<evidence type="ECO:0000256" key="12">
    <source>
        <dbReference type="RuleBase" id="RU000363"/>
    </source>
</evidence>
<evidence type="ECO:0000256" key="7">
    <source>
        <dbReference type="ARBA" id="ARBA00023098"/>
    </source>
</evidence>
<comment type="subcellular location">
    <subcellularLocation>
        <location evidence="1">Membrane</location>
        <topology evidence="1">Multi-pass membrane protein</topology>
    </subcellularLocation>
</comment>
<proteinExistence type="inferred from homology"/>
<dbReference type="GO" id="GO:0052650">
    <property type="term" value="F:all-trans-retinol dehydrogenase (NADP+) activity"/>
    <property type="evidence" value="ECO:0007669"/>
    <property type="project" value="UniProtKB-ARBA"/>
</dbReference>
<evidence type="ECO:0000256" key="3">
    <source>
        <dbReference type="ARBA" id="ARBA00022692"/>
    </source>
</evidence>
<dbReference type="InterPro" id="IPR002347">
    <property type="entry name" value="SDR_fam"/>
</dbReference>
<organism evidence="13 14">
    <name type="scientific">Aspergillus nanangensis</name>
    <dbReference type="NCBI Taxonomy" id="2582783"/>
    <lineage>
        <taxon>Eukaryota</taxon>
        <taxon>Fungi</taxon>
        <taxon>Dikarya</taxon>
        <taxon>Ascomycota</taxon>
        <taxon>Pezizomycotina</taxon>
        <taxon>Eurotiomycetes</taxon>
        <taxon>Eurotiomycetidae</taxon>
        <taxon>Eurotiales</taxon>
        <taxon>Aspergillaceae</taxon>
        <taxon>Aspergillus</taxon>
        <taxon>Aspergillus subgen. Circumdati</taxon>
    </lineage>
</organism>
<keyword evidence="14" id="KW-1185">Reference proteome</keyword>
<keyword evidence="3" id="KW-0812">Transmembrane</keyword>
<evidence type="ECO:0000256" key="6">
    <source>
        <dbReference type="ARBA" id="ARBA00023002"/>
    </source>
</evidence>
<comment type="function">
    <text evidence="9">Catalyzes the reduction of all-trans-retinal to all-trans-retinol in the presence of NADPH.</text>
</comment>
<keyword evidence="5" id="KW-1133">Transmembrane helix</keyword>
<evidence type="ECO:0000313" key="13">
    <source>
        <dbReference type="EMBL" id="KAF9888947.1"/>
    </source>
</evidence>
<keyword evidence="4" id="KW-0521">NADP</keyword>
<dbReference type="GO" id="GO:0016020">
    <property type="term" value="C:membrane"/>
    <property type="evidence" value="ECO:0007669"/>
    <property type="project" value="UniProtKB-SubCell"/>
</dbReference>
<comment type="caution">
    <text evidence="13">The sequence shown here is derived from an EMBL/GenBank/DDBJ whole genome shotgun (WGS) entry which is preliminary data.</text>
</comment>
<dbReference type="PANTHER" id="PTHR24322:SF736">
    <property type="entry name" value="RETINOL DEHYDROGENASE 10"/>
    <property type="match status" value="1"/>
</dbReference>
<dbReference type="AlphaFoldDB" id="A0AAD4CNS4"/>
<dbReference type="InterPro" id="IPR036291">
    <property type="entry name" value="NAD(P)-bd_dom_sf"/>
</dbReference>
<dbReference type="Pfam" id="PF00106">
    <property type="entry name" value="adh_short"/>
    <property type="match status" value="1"/>
</dbReference>
<evidence type="ECO:0000256" key="4">
    <source>
        <dbReference type="ARBA" id="ARBA00022857"/>
    </source>
</evidence>
<keyword evidence="6" id="KW-0560">Oxidoreductase</keyword>
<dbReference type="EMBL" id="VCAU01000041">
    <property type="protein sequence ID" value="KAF9888947.1"/>
    <property type="molecule type" value="Genomic_DNA"/>
</dbReference>
<evidence type="ECO:0000256" key="1">
    <source>
        <dbReference type="ARBA" id="ARBA00004141"/>
    </source>
</evidence>
<dbReference type="SUPFAM" id="SSF51735">
    <property type="entry name" value="NAD(P)-binding Rossmann-fold domains"/>
    <property type="match status" value="1"/>
</dbReference>
<dbReference type="FunFam" id="3.40.50.720:FF:000131">
    <property type="entry name" value="Short-chain dehydrogenase/reductase 3"/>
    <property type="match status" value="1"/>
</dbReference>
<evidence type="ECO:0000313" key="14">
    <source>
        <dbReference type="Proteomes" id="UP001194746"/>
    </source>
</evidence>
<evidence type="ECO:0000256" key="5">
    <source>
        <dbReference type="ARBA" id="ARBA00022989"/>
    </source>
</evidence>
<protein>
    <recommendedName>
        <fullName evidence="10">Short-chain dehydrogenase/reductase 3</fullName>
    </recommendedName>
    <alternativeName>
        <fullName evidence="11">Retinal short-chain dehydrogenase/reductase 1</fullName>
    </alternativeName>
</protein>
<evidence type="ECO:0000256" key="8">
    <source>
        <dbReference type="ARBA" id="ARBA00023136"/>
    </source>
</evidence>
<dbReference type="Gene3D" id="3.40.50.720">
    <property type="entry name" value="NAD(P)-binding Rossmann-like Domain"/>
    <property type="match status" value="1"/>
</dbReference>